<dbReference type="EMBL" id="DXGF01000019">
    <property type="protein sequence ID" value="HIW82874.1"/>
    <property type="molecule type" value="Genomic_DNA"/>
</dbReference>
<comment type="similarity">
    <text evidence="1">Belongs to the NAD(P)-dependent epimerase/dehydratase family.</text>
</comment>
<evidence type="ECO:0000313" key="4">
    <source>
        <dbReference type="Proteomes" id="UP000824263"/>
    </source>
</evidence>
<dbReference type="InterPro" id="IPR002347">
    <property type="entry name" value="SDR_fam"/>
</dbReference>
<organism evidence="3 4">
    <name type="scientific">Candidatus Dorea gallistercoris</name>
    <dbReference type="NCBI Taxonomy" id="2838542"/>
    <lineage>
        <taxon>Bacteria</taxon>
        <taxon>Bacillati</taxon>
        <taxon>Bacillota</taxon>
        <taxon>Clostridia</taxon>
        <taxon>Lachnospirales</taxon>
        <taxon>Lachnospiraceae</taxon>
        <taxon>Dorea</taxon>
    </lineage>
</organism>
<evidence type="ECO:0000259" key="2">
    <source>
        <dbReference type="Pfam" id="PF01370"/>
    </source>
</evidence>
<dbReference type="PANTHER" id="PTHR43000">
    <property type="entry name" value="DTDP-D-GLUCOSE 4,6-DEHYDRATASE-RELATED"/>
    <property type="match status" value="1"/>
</dbReference>
<dbReference type="PRINTS" id="PR00081">
    <property type="entry name" value="GDHRDH"/>
</dbReference>
<accession>A0A9D1UCI8</accession>
<dbReference type="CDD" id="cd08946">
    <property type="entry name" value="SDR_e"/>
    <property type="match status" value="1"/>
</dbReference>
<feature type="domain" description="NAD-dependent epimerase/dehydratase" evidence="2">
    <location>
        <begin position="8"/>
        <end position="234"/>
    </location>
</feature>
<dbReference type="AlphaFoldDB" id="A0A9D1UCI8"/>
<dbReference type="InterPro" id="IPR001509">
    <property type="entry name" value="Epimerase_deHydtase"/>
</dbReference>
<comment type="caution">
    <text evidence="3">The sequence shown here is derived from an EMBL/GenBank/DDBJ whole genome shotgun (WGS) entry which is preliminary data.</text>
</comment>
<dbReference type="Pfam" id="PF01370">
    <property type="entry name" value="Epimerase"/>
    <property type="match status" value="1"/>
</dbReference>
<dbReference type="Proteomes" id="UP000824263">
    <property type="component" value="Unassembled WGS sequence"/>
</dbReference>
<proteinExistence type="inferred from homology"/>
<name>A0A9D1UCI8_9FIRM</name>
<gene>
    <name evidence="3" type="ORF">H9873_00910</name>
</gene>
<reference evidence="3" key="1">
    <citation type="journal article" date="2021" name="PeerJ">
        <title>Extensive microbial diversity within the chicken gut microbiome revealed by metagenomics and culture.</title>
        <authorList>
            <person name="Gilroy R."/>
            <person name="Ravi A."/>
            <person name="Getino M."/>
            <person name="Pursley I."/>
            <person name="Horton D.L."/>
            <person name="Alikhan N.F."/>
            <person name="Baker D."/>
            <person name="Gharbi K."/>
            <person name="Hall N."/>
            <person name="Watson M."/>
            <person name="Adriaenssens E.M."/>
            <person name="Foster-Nyarko E."/>
            <person name="Jarju S."/>
            <person name="Secka A."/>
            <person name="Antonio M."/>
            <person name="Oren A."/>
            <person name="Chaudhuri R.R."/>
            <person name="La Ragione R."/>
            <person name="Hildebrand F."/>
            <person name="Pallen M.J."/>
        </authorList>
    </citation>
    <scope>NUCLEOTIDE SEQUENCE</scope>
    <source>
        <strain evidence="3">ChiSxjej1B13-11762</strain>
    </source>
</reference>
<reference evidence="3" key="2">
    <citation type="submission" date="2021-04" db="EMBL/GenBank/DDBJ databases">
        <authorList>
            <person name="Gilroy R."/>
        </authorList>
    </citation>
    <scope>NUCLEOTIDE SEQUENCE</scope>
    <source>
        <strain evidence="3">ChiSxjej1B13-11762</strain>
    </source>
</reference>
<dbReference type="SUPFAM" id="SSF51735">
    <property type="entry name" value="NAD(P)-binding Rossmann-fold domains"/>
    <property type="match status" value="1"/>
</dbReference>
<sequence length="311" mass="34531">MGGLKSAVVTGASGFLGRALCRQLRRQDYEVTAVIRPESARRERLKMALEEAAGPGWRILELGLGELEQLPSLLEAPAELFFHLAWEGAGGMEREDFDIQERNIGHTARAVRAAKACGCQKFIGAGSQAEYGVVPGRAREKETAQDPFLMYGAAKLAAGQMGKILAAQLGLDFLWCRIYSVYGEGENQGTLVRYLIDTLSRGGIPQLTACENRWNFLHVADCARALCLLGETREAAGICHVASEDTRLLRDFVEEIRDVVCPEGQLAFGTREVDSRRTFWLDPDCAMLRSLGFSCQVEFREGIRREKERRK</sequence>
<dbReference type="InterPro" id="IPR036291">
    <property type="entry name" value="NAD(P)-bd_dom_sf"/>
</dbReference>
<protein>
    <submittedName>
        <fullName evidence="3">NAD(P)-dependent oxidoreductase</fullName>
    </submittedName>
</protein>
<dbReference type="Gene3D" id="3.40.50.720">
    <property type="entry name" value="NAD(P)-binding Rossmann-like Domain"/>
    <property type="match status" value="1"/>
</dbReference>
<evidence type="ECO:0000313" key="3">
    <source>
        <dbReference type="EMBL" id="HIW82874.1"/>
    </source>
</evidence>
<evidence type="ECO:0000256" key="1">
    <source>
        <dbReference type="ARBA" id="ARBA00007637"/>
    </source>
</evidence>